<sequence length="652" mass="73748">MGIIKNEDGIVIARLKDASKFISRNIEFRSSGYEFEIDDEITSSEFSGNSSPLISVTSNSNIPLDSSRYKTKNFVSPLISRSKANNSVNAQEQPEQLPKRKLTVPLVSAQKPITTPLQGIKKRKVTDAPLYDTSMVENPLFMPDLPRSIDESEIPRKVVIDPLLSEKLRPHQREGVTFMYSCVMGISGNDIRGAILADEMGLGKTLQTITLIWTLLRQSHIAGTKPVADKVLICCPVSLVNNWKNEFNKWLGLNRLDYIVFVPPTPLQLQLFKTIIETKKFKLFIENETTQNSSSSFNLINTFRKICNSPSLLQSDGFFLEISERNTQSQDDVEFRRQLGKKVKSGKIMFLIKLLGLLHSQGDEKVVIVSNFTSTLDIIETLFKSLNLKFCRLDGSTASNERMKIVDRFNKSKADDTFAILLSAKAGGVGLNLVGASRLILFDNDWNPAVDLQAIARIHRDGQKRDVKIYRLLTNGCMDEKIFQRQLVKMDLSDKFLDQRGGEKELFDRSDIKDIFNVQFEKIKSNSCCNTHELMCCDCDGKGTNNEIDQEDSTGTNSDDENESNDLTDIDKRQFMSALSYADKYPNASSNPEDELLRMKRKKLRRCMKGYKHINGLGSKERFISTDDDILNALINNQDPEKPLISYVFGKF</sequence>
<dbReference type="InterPro" id="IPR001650">
    <property type="entry name" value="Helicase_C-like"/>
</dbReference>
<dbReference type="InterPro" id="IPR014001">
    <property type="entry name" value="Helicase_ATP-bd"/>
</dbReference>
<dbReference type="PROSITE" id="PS51194">
    <property type="entry name" value="HELICASE_CTER"/>
    <property type="match status" value="1"/>
</dbReference>
<dbReference type="SMART" id="SM00487">
    <property type="entry name" value="DEXDc"/>
    <property type="match status" value="1"/>
</dbReference>
<proteinExistence type="predicted"/>
<evidence type="ECO:0000256" key="3">
    <source>
        <dbReference type="ARBA" id="ARBA00022840"/>
    </source>
</evidence>
<comment type="caution">
    <text evidence="5">The sequence shown here is derived from an EMBL/GenBank/DDBJ whole genome shotgun (WGS) entry which is preliminary data.</text>
</comment>
<dbReference type="PANTHER" id="PTHR45629:SF7">
    <property type="entry name" value="DNA EXCISION REPAIR PROTEIN ERCC-6-RELATED"/>
    <property type="match status" value="1"/>
</dbReference>
<dbReference type="SMART" id="SM00490">
    <property type="entry name" value="HELICc"/>
    <property type="match status" value="1"/>
</dbReference>
<dbReference type="GO" id="GO:0005634">
    <property type="term" value="C:nucleus"/>
    <property type="evidence" value="ECO:0007669"/>
    <property type="project" value="TreeGrafter"/>
</dbReference>
<dbReference type="CDD" id="cd18793">
    <property type="entry name" value="SF2_C_SNF"/>
    <property type="match status" value="1"/>
</dbReference>
<dbReference type="AlphaFoldDB" id="A0A1V2LPR6"/>
<dbReference type="GO" id="GO:0007131">
    <property type="term" value="P:reciprocal meiotic recombination"/>
    <property type="evidence" value="ECO:0007669"/>
    <property type="project" value="TreeGrafter"/>
</dbReference>
<dbReference type="PANTHER" id="PTHR45629">
    <property type="entry name" value="SNF2/RAD54 FAMILY MEMBER"/>
    <property type="match status" value="1"/>
</dbReference>
<dbReference type="InterPro" id="IPR038718">
    <property type="entry name" value="SNF2-like_sf"/>
</dbReference>
<dbReference type="InterPro" id="IPR000330">
    <property type="entry name" value="SNF2_N"/>
</dbReference>
<dbReference type="Gene3D" id="3.40.50.300">
    <property type="entry name" value="P-loop containing nucleotide triphosphate hydrolases"/>
    <property type="match status" value="1"/>
</dbReference>
<keyword evidence="3" id="KW-0067">ATP-binding</keyword>
<keyword evidence="1" id="KW-0547">Nucleotide-binding</keyword>
<protein>
    <submittedName>
        <fullName evidence="5">DNA repair and recombination protein RDH54</fullName>
    </submittedName>
</protein>
<dbReference type="InterPro" id="IPR050496">
    <property type="entry name" value="SNF2_RAD54_helicase_repair"/>
</dbReference>
<dbReference type="GO" id="GO:0016787">
    <property type="term" value="F:hydrolase activity"/>
    <property type="evidence" value="ECO:0007669"/>
    <property type="project" value="UniProtKB-KW"/>
</dbReference>
<evidence type="ECO:0000313" key="6">
    <source>
        <dbReference type="Proteomes" id="UP000189274"/>
    </source>
</evidence>
<dbReference type="Proteomes" id="UP000189274">
    <property type="component" value="Unassembled WGS sequence"/>
</dbReference>
<dbReference type="SUPFAM" id="SSF52540">
    <property type="entry name" value="P-loop containing nucleoside triphosphate hydrolases"/>
    <property type="match status" value="2"/>
</dbReference>
<accession>A0A1V2LPR6</accession>
<evidence type="ECO:0000259" key="4">
    <source>
        <dbReference type="PROSITE" id="PS51194"/>
    </source>
</evidence>
<name>A0A1V2LPR6_PICKU</name>
<dbReference type="InterPro" id="IPR027417">
    <property type="entry name" value="P-loop_NTPase"/>
</dbReference>
<dbReference type="VEuPathDB" id="FungiDB:C5L36_0C02380"/>
<feature type="domain" description="Helicase C-terminal" evidence="4">
    <location>
        <begin position="350"/>
        <end position="507"/>
    </location>
</feature>
<evidence type="ECO:0000256" key="1">
    <source>
        <dbReference type="ARBA" id="ARBA00022741"/>
    </source>
</evidence>
<dbReference type="Pfam" id="PF00176">
    <property type="entry name" value="SNF2-rel_dom"/>
    <property type="match status" value="1"/>
</dbReference>
<evidence type="ECO:0000256" key="2">
    <source>
        <dbReference type="ARBA" id="ARBA00022801"/>
    </source>
</evidence>
<dbReference type="GO" id="GO:0015616">
    <property type="term" value="F:DNA translocase activity"/>
    <property type="evidence" value="ECO:0007669"/>
    <property type="project" value="TreeGrafter"/>
</dbReference>
<evidence type="ECO:0000313" key="5">
    <source>
        <dbReference type="EMBL" id="ONH75480.1"/>
    </source>
</evidence>
<dbReference type="VEuPathDB" id="FungiDB:C5L36_0A03450"/>
<dbReference type="GO" id="GO:0000724">
    <property type="term" value="P:double-strand break repair via homologous recombination"/>
    <property type="evidence" value="ECO:0007669"/>
    <property type="project" value="TreeGrafter"/>
</dbReference>
<keyword evidence="2" id="KW-0378">Hydrolase</keyword>
<dbReference type="Pfam" id="PF00271">
    <property type="entry name" value="Helicase_C"/>
    <property type="match status" value="1"/>
</dbReference>
<dbReference type="EMBL" id="MQVM01000006">
    <property type="protein sequence ID" value="ONH75480.1"/>
    <property type="molecule type" value="Genomic_DNA"/>
</dbReference>
<reference evidence="6" key="1">
    <citation type="journal article" date="2017" name="Genome Announc.">
        <title>Genome sequences of Cyberlindnera fabianii 65, Pichia kudriavzevii 129, and Saccharomyces cerevisiae 131 isolated from fermented masau fruits in Zimbabwe.</title>
        <authorList>
            <person name="van Rijswijck I.M.H."/>
            <person name="Derks M.F.L."/>
            <person name="Abee T."/>
            <person name="de Ridder D."/>
            <person name="Smid E.J."/>
        </authorList>
    </citation>
    <scope>NUCLEOTIDE SEQUENCE [LARGE SCALE GENOMIC DNA]</scope>
    <source>
        <strain evidence="6">129</strain>
    </source>
</reference>
<dbReference type="Gene3D" id="3.40.50.10810">
    <property type="entry name" value="Tandem AAA-ATPase domain"/>
    <property type="match status" value="1"/>
</dbReference>
<dbReference type="GO" id="GO:0005524">
    <property type="term" value="F:ATP binding"/>
    <property type="evidence" value="ECO:0007669"/>
    <property type="project" value="InterPro"/>
</dbReference>
<organism evidence="5 6">
    <name type="scientific">Pichia kudriavzevii</name>
    <name type="common">Yeast</name>
    <name type="synonym">Issatchenkia orientalis</name>
    <dbReference type="NCBI Taxonomy" id="4909"/>
    <lineage>
        <taxon>Eukaryota</taxon>
        <taxon>Fungi</taxon>
        <taxon>Dikarya</taxon>
        <taxon>Ascomycota</taxon>
        <taxon>Saccharomycotina</taxon>
        <taxon>Pichiomycetes</taxon>
        <taxon>Pichiales</taxon>
        <taxon>Pichiaceae</taxon>
        <taxon>Pichia</taxon>
    </lineage>
</organism>
<gene>
    <name evidence="5" type="ORF">BOH78_1625</name>
</gene>
<dbReference type="InterPro" id="IPR049730">
    <property type="entry name" value="SNF2/RAD54-like_C"/>
</dbReference>